<comment type="caution">
    <text evidence="2">The sequence shown here is derived from an EMBL/GenBank/DDBJ whole genome shotgun (WGS) entry which is preliminary data.</text>
</comment>
<gene>
    <name evidence="2" type="ORF">ACFQB0_09025</name>
</gene>
<evidence type="ECO:0000256" key="1">
    <source>
        <dbReference type="SAM" id="Phobius"/>
    </source>
</evidence>
<keyword evidence="1" id="KW-1133">Transmembrane helix</keyword>
<dbReference type="RefSeq" id="WP_386730404.1">
    <property type="nucleotide sequence ID" value="NZ_JBHSTP010000002.1"/>
</dbReference>
<reference evidence="3" key="1">
    <citation type="journal article" date="2019" name="Int. J. Syst. Evol. Microbiol.">
        <title>The Global Catalogue of Microorganisms (GCM) 10K type strain sequencing project: providing services to taxonomists for standard genome sequencing and annotation.</title>
        <authorList>
            <consortium name="The Broad Institute Genomics Platform"/>
            <consortium name="The Broad Institute Genome Sequencing Center for Infectious Disease"/>
            <person name="Wu L."/>
            <person name="Ma J."/>
        </authorList>
    </citation>
    <scope>NUCLEOTIDE SEQUENCE [LARGE SCALE GENOMIC DNA]</scope>
    <source>
        <strain evidence="3">CCUG 43304</strain>
    </source>
</reference>
<dbReference type="EMBL" id="JBHSTP010000002">
    <property type="protein sequence ID" value="MFC6356249.1"/>
    <property type="molecule type" value="Genomic_DNA"/>
</dbReference>
<organism evidence="2 3">
    <name type="scientific">Luethyella okanaganae</name>
    <dbReference type="NCBI Taxonomy" id="69372"/>
    <lineage>
        <taxon>Bacteria</taxon>
        <taxon>Bacillati</taxon>
        <taxon>Actinomycetota</taxon>
        <taxon>Actinomycetes</taxon>
        <taxon>Micrococcales</taxon>
        <taxon>Microbacteriaceae</taxon>
        <taxon>Luethyella</taxon>
    </lineage>
</organism>
<keyword evidence="3" id="KW-1185">Reference proteome</keyword>
<evidence type="ECO:0008006" key="4">
    <source>
        <dbReference type="Google" id="ProtNLM"/>
    </source>
</evidence>
<proteinExistence type="predicted"/>
<keyword evidence="1" id="KW-0472">Membrane</keyword>
<accession>A0ABW1VEB7</accession>
<name>A0ABW1VEB7_9MICO</name>
<feature type="transmembrane region" description="Helical" evidence="1">
    <location>
        <begin position="20"/>
        <end position="39"/>
    </location>
</feature>
<evidence type="ECO:0000313" key="2">
    <source>
        <dbReference type="EMBL" id="MFC6356249.1"/>
    </source>
</evidence>
<feature type="transmembrane region" description="Helical" evidence="1">
    <location>
        <begin position="45"/>
        <end position="66"/>
    </location>
</feature>
<dbReference type="Proteomes" id="UP001596306">
    <property type="component" value="Unassembled WGS sequence"/>
</dbReference>
<evidence type="ECO:0000313" key="3">
    <source>
        <dbReference type="Proteomes" id="UP001596306"/>
    </source>
</evidence>
<sequence>MTQPMPPANQPSRRDILRPVEMLVGAGIAGVFVGLVVLLATRELLLSVIALGVAFIVVLVVLAMFAMTWKPDAEETADLDEQDRDSGH</sequence>
<protein>
    <recommendedName>
        <fullName evidence="4">ABC transporter ATP-binding protein</fullName>
    </recommendedName>
</protein>
<keyword evidence="1" id="KW-0812">Transmembrane</keyword>